<feature type="domain" description="Endoribonuclease YicC-like C-terminal" evidence="7">
    <location>
        <begin position="173"/>
        <end position="292"/>
    </location>
</feature>
<name>A0A1U9K6A7_9BACL</name>
<evidence type="ECO:0000256" key="1">
    <source>
        <dbReference type="ARBA" id="ARBA00001968"/>
    </source>
</evidence>
<evidence type="ECO:0000313" key="8">
    <source>
        <dbReference type="EMBL" id="AQS55552.1"/>
    </source>
</evidence>
<keyword evidence="2" id="KW-0540">Nuclease</keyword>
<dbReference type="KEGG" id="ntr:B0W44_06900"/>
<dbReference type="Pfam" id="PF03755">
    <property type="entry name" value="YicC-like_N"/>
    <property type="match status" value="1"/>
</dbReference>
<dbReference type="OrthoDB" id="9771229at2"/>
<evidence type="ECO:0000256" key="3">
    <source>
        <dbReference type="ARBA" id="ARBA00022759"/>
    </source>
</evidence>
<dbReference type="EMBL" id="CP019699">
    <property type="protein sequence ID" value="AQS55552.1"/>
    <property type="molecule type" value="Genomic_DNA"/>
</dbReference>
<feature type="domain" description="Endoribonuclease YicC-like N-terminal" evidence="6">
    <location>
        <begin position="2"/>
        <end position="156"/>
    </location>
</feature>
<proteinExistence type="inferred from homology"/>
<evidence type="ECO:0000256" key="5">
    <source>
        <dbReference type="ARBA" id="ARBA00035648"/>
    </source>
</evidence>
<organism evidence="8 9">
    <name type="scientific">Novibacillus thermophilus</name>
    <dbReference type="NCBI Taxonomy" id="1471761"/>
    <lineage>
        <taxon>Bacteria</taxon>
        <taxon>Bacillati</taxon>
        <taxon>Bacillota</taxon>
        <taxon>Bacilli</taxon>
        <taxon>Bacillales</taxon>
        <taxon>Thermoactinomycetaceae</taxon>
        <taxon>Novibacillus</taxon>
    </lineage>
</organism>
<gene>
    <name evidence="8" type="ORF">B0W44_06900</name>
</gene>
<evidence type="ECO:0000313" key="9">
    <source>
        <dbReference type="Proteomes" id="UP000188603"/>
    </source>
</evidence>
<evidence type="ECO:0000256" key="2">
    <source>
        <dbReference type="ARBA" id="ARBA00022722"/>
    </source>
</evidence>
<dbReference type="NCBIfam" id="TIGR00255">
    <property type="entry name" value="YicC/YloC family endoribonuclease"/>
    <property type="match status" value="1"/>
</dbReference>
<evidence type="ECO:0000259" key="6">
    <source>
        <dbReference type="Pfam" id="PF03755"/>
    </source>
</evidence>
<reference evidence="8 9" key="1">
    <citation type="journal article" date="2015" name="Int. J. Syst. Evol. Microbiol.">
        <title>Novibacillus thermophilus gen. nov., sp. nov., a Gram-staining-negative and moderately thermophilic member of the family Thermoactinomycetaceae.</title>
        <authorList>
            <person name="Yang G."/>
            <person name="Chen J."/>
            <person name="Zhou S."/>
        </authorList>
    </citation>
    <scope>NUCLEOTIDE SEQUENCE [LARGE SCALE GENOMIC DNA]</scope>
    <source>
        <strain evidence="8 9">SG-1</strain>
    </source>
</reference>
<accession>A0A1U9K6A7</accession>
<dbReference type="InterPro" id="IPR013527">
    <property type="entry name" value="YicC-like_N"/>
</dbReference>
<dbReference type="Proteomes" id="UP000188603">
    <property type="component" value="Chromosome"/>
</dbReference>
<dbReference type="STRING" id="1471761.B0W44_06900"/>
<evidence type="ECO:0000259" key="7">
    <source>
        <dbReference type="Pfam" id="PF08340"/>
    </source>
</evidence>
<dbReference type="PANTHER" id="PTHR30636:SF3">
    <property type="entry name" value="UPF0701 PROTEIN YICC"/>
    <property type="match status" value="1"/>
</dbReference>
<dbReference type="InterPro" id="IPR013551">
    <property type="entry name" value="YicC-like_C"/>
</dbReference>
<dbReference type="InterPro" id="IPR005229">
    <property type="entry name" value="YicC/YloC-like"/>
</dbReference>
<evidence type="ECO:0000256" key="4">
    <source>
        <dbReference type="ARBA" id="ARBA00022801"/>
    </source>
</evidence>
<keyword evidence="4" id="KW-0378">Hydrolase</keyword>
<dbReference type="PANTHER" id="PTHR30636">
    <property type="entry name" value="UPF0701 PROTEIN YICC"/>
    <property type="match status" value="1"/>
</dbReference>
<dbReference type="GO" id="GO:0004521">
    <property type="term" value="F:RNA endonuclease activity"/>
    <property type="evidence" value="ECO:0007669"/>
    <property type="project" value="InterPro"/>
</dbReference>
<keyword evidence="3" id="KW-0255">Endonuclease</keyword>
<dbReference type="AlphaFoldDB" id="A0A1U9K6A7"/>
<dbReference type="GO" id="GO:0016787">
    <property type="term" value="F:hydrolase activity"/>
    <property type="evidence" value="ECO:0007669"/>
    <property type="project" value="UniProtKB-KW"/>
</dbReference>
<sequence length="292" mass="33515">MVRSMTGYGRSECVVNGTLFRVEIRSVNHRYLDVVVRMPREFLLLEEKIKKEVQSTFTRGRLDVFVTIDAGGGGRRQAEIDWGLAEQVIRSVRALKERFGLVGEPSVSDVVHIPDVLAVQEVEENVEEWEEPLLRVVREASAALLEMRQSEGAELTKDVLKRLERIQLLVASIREQAPKVVEDYRERIAARAREYVQDLDIDEGRLLTEVVLYADRSNIEEELTRLDSHCKQFEHILSQDSPNGRKLDFLVQEMNRETNTVGSKANDLVISQAVVEIKSELEKIREQVQNFE</sequence>
<dbReference type="Pfam" id="PF08340">
    <property type="entry name" value="YicC-like_C"/>
    <property type="match status" value="1"/>
</dbReference>
<comment type="similarity">
    <text evidence="5">Belongs to the YicC/YloC family.</text>
</comment>
<protein>
    <submittedName>
        <fullName evidence="8">YicC family protein</fullName>
    </submittedName>
</protein>
<keyword evidence="9" id="KW-1185">Reference proteome</keyword>
<comment type="cofactor">
    <cofactor evidence="1">
        <name>a divalent metal cation</name>
        <dbReference type="ChEBI" id="CHEBI:60240"/>
    </cofactor>
</comment>